<feature type="compositionally biased region" description="Basic and acidic residues" evidence="1">
    <location>
        <begin position="59"/>
        <end position="70"/>
    </location>
</feature>
<sequence length="251" mass="26157">MTRINQATKLLLVVPAALAIASCSATEDTTADTAADTGGMAPTVTASIGGAGAETVTKERAQENTQEKTVTETVAQPPADKTAPPAAAAPEGDNCAHLPSDPRQQYATGTAPGRMPADNGSDTNYWIEDIDNQYDPCAPLSWITFKGSLGGENGPQGLAGSIADGLALYVDGEPASEVKLFGQIDQITPLENGGATVAWSERGQFTADGFVNHYSADIRPANGGIEAVSGDTEKFYENWHYPVGYLLGTYD</sequence>
<organism evidence="3 4">
    <name type="scientific">Corynebacterium pilbarense</name>
    <dbReference type="NCBI Taxonomy" id="1288393"/>
    <lineage>
        <taxon>Bacteria</taxon>
        <taxon>Bacillati</taxon>
        <taxon>Actinomycetota</taxon>
        <taxon>Actinomycetes</taxon>
        <taxon>Mycobacteriales</taxon>
        <taxon>Corynebacteriaceae</taxon>
        <taxon>Corynebacterium</taxon>
    </lineage>
</organism>
<comment type="caution">
    <text evidence="3">The sequence shown here is derived from an EMBL/GenBank/DDBJ whole genome shotgun (WGS) entry which is preliminary data.</text>
</comment>
<proteinExistence type="predicted"/>
<reference evidence="3" key="1">
    <citation type="submission" date="2022-08" db="EMBL/GenBank/DDBJ databases">
        <title>Corynebacterium sp. nov., isolated from clinical breast specimens.</title>
        <authorList>
            <person name="Zhang T."/>
        </authorList>
    </citation>
    <scope>NUCLEOTIDE SEQUENCE</scope>
    <source>
        <strain evidence="3">CCUG 57942</strain>
    </source>
</reference>
<protein>
    <recommendedName>
        <fullName evidence="5">Secreted protein</fullName>
    </recommendedName>
</protein>
<dbReference type="Proteomes" id="UP001071110">
    <property type="component" value="Unassembled WGS sequence"/>
</dbReference>
<evidence type="ECO:0000256" key="1">
    <source>
        <dbReference type="SAM" id="MobiDB-lite"/>
    </source>
</evidence>
<keyword evidence="2" id="KW-0732">Signal</keyword>
<keyword evidence="4" id="KW-1185">Reference proteome</keyword>
<evidence type="ECO:0008006" key="5">
    <source>
        <dbReference type="Google" id="ProtNLM"/>
    </source>
</evidence>
<evidence type="ECO:0000256" key="2">
    <source>
        <dbReference type="SAM" id="SignalP"/>
    </source>
</evidence>
<evidence type="ECO:0000313" key="3">
    <source>
        <dbReference type="EMBL" id="MCZ2221917.1"/>
    </source>
</evidence>
<accession>A0A9Q4IJ68</accession>
<dbReference type="RefSeq" id="WP_239219668.1">
    <property type="nucleotide sequence ID" value="NZ_BAABDP010000015.1"/>
</dbReference>
<dbReference type="PROSITE" id="PS51257">
    <property type="entry name" value="PROKAR_LIPOPROTEIN"/>
    <property type="match status" value="1"/>
</dbReference>
<dbReference type="EMBL" id="JANRML010000031">
    <property type="protein sequence ID" value="MCZ2221917.1"/>
    <property type="molecule type" value="Genomic_DNA"/>
</dbReference>
<feature type="region of interest" description="Disordered" evidence="1">
    <location>
        <begin position="59"/>
        <end position="118"/>
    </location>
</feature>
<gene>
    <name evidence="3" type="ORF">NUW87_11180</name>
</gene>
<name>A0A9Q4IJ68_9CORY</name>
<feature type="chain" id="PRO_5040151022" description="Secreted protein" evidence="2">
    <location>
        <begin position="26"/>
        <end position="251"/>
    </location>
</feature>
<evidence type="ECO:0000313" key="4">
    <source>
        <dbReference type="Proteomes" id="UP001071110"/>
    </source>
</evidence>
<dbReference type="AlphaFoldDB" id="A0A9Q4IJ68"/>
<feature type="compositionally biased region" description="Low complexity" evidence="1">
    <location>
        <begin position="75"/>
        <end position="90"/>
    </location>
</feature>
<feature type="signal peptide" evidence="2">
    <location>
        <begin position="1"/>
        <end position="25"/>
    </location>
</feature>